<feature type="signal peptide" evidence="6">
    <location>
        <begin position="1"/>
        <end position="22"/>
    </location>
</feature>
<dbReference type="InParanoid" id="L9KMG8"/>
<dbReference type="GO" id="GO:0006955">
    <property type="term" value="P:immune response"/>
    <property type="evidence" value="ECO:0007669"/>
    <property type="project" value="InterPro"/>
</dbReference>
<dbReference type="InterPro" id="IPR033899">
    <property type="entry name" value="CXC_Chemokine_domain"/>
</dbReference>
<dbReference type="InterPro" id="IPR001089">
    <property type="entry name" value="Chemokine_CXC"/>
</dbReference>
<dbReference type="SUPFAM" id="SSF54117">
    <property type="entry name" value="Interleukin 8-like chemokines"/>
    <property type="match status" value="1"/>
</dbReference>
<keyword evidence="9" id="KW-1185">Reference proteome</keyword>
<dbReference type="CDD" id="cd00273">
    <property type="entry name" value="Chemokine_CXC"/>
    <property type="match status" value="1"/>
</dbReference>
<evidence type="ECO:0000256" key="1">
    <source>
        <dbReference type="ARBA" id="ARBA00004613"/>
    </source>
</evidence>
<dbReference type="PRINTS" id="PR00437">
    <property type="entry name" value="SMALLCYTKCXC"/>
</dbReference>
<dbReference type="Gene3D" id="2.40.50.40">
    <property type="match status" value="1"/>
</dbReference>
<evidence type="ECO:0000256" key="6">
    <source>
        <dbReference type="SAM" id="SignalP"/>
    </source>
</evidence>
<dbReference type="PANTHER" id="PTHR12015">
    <property type="entry name" value="SMALL INDUCIBLE CYTOKINE A"/>
    <property type="match status" value="1"/>
</dbReference>
<feature type="chain" id="PRO_5003999629" evidence="6">
    <location>
        <begin position="23"/>
        <end position="92"/>
    </location>
</feature>
<comment type="subcellular location">
    <subcellularLocation>
        <location evidence="1">Secreted</location>
    </subcellularLocation>
</comment>
<proteinExistence type="inferred from homology"/>
<evidence type="ECO:0000313" key="8">
    <source>
        <dbReference type="EMBL" id="ELW63943.1"/>
    </source>
</evidence>
<protein>
    <submittedName>
        <fullName evidence="8">C-X-C motif chemokine 13</fullName>
    </submittedName>
</protein>
<dbReference type="GO" id="GO:0005615">
    <property type="term" value="C:extracellular space"/>
    <property type="evidence" value="ECO:0007669"/>
    <property type="project" value="UniProtKB-KW"/>
</dbReference>
<evidence type="ECO:0000259" key="7">
    <source>
        <dbReference type="SMART" id="SM00199"/>
    </source>
</evidence>
<sequence>MRHASASLLLLVLVSSLSPVHGVLEAYNTNLRCRCIHSTGALVQIRQIERIEITPPGNGCPNKEIILWMKNKSVVCLKPQTKWIYSVAKLIK</sequence>
<dbReference type="GO" id="GO:0006952">
    <property type="term" value="P:defense response"/>
    <property type="evidence" value="ECO:0007669"/>
    <property type="project" value="InterPro"/>
</dbReference>
<dbReference type="FunCoup" id="L9KMG8">
    <property type="interactions" value="494"/>
</dbReference>
<dbReference type="InterPro" id="IPR036048">
    <property type="entry name" value="Interleukin_8-like_sf"/>
</dbReference>
<accession>L9KMG8</accession>
<evidence type="ECO:0000256" key="5">
    <source>
        <dbReference type="ARBA" id="ARBA00023157"/>
    </source>
</evidence>
<keyword evidence="3" id="KW-0202">Cytokine</keyword>
<keyword evidence="6" id="KW-0732">Signal</keyword>
<dbReference type="PRINTS" id="PR00436">
    <property type="entry name" value="INTERLEUKIN8"/>
</dbReference>
<evidence type="ECO:0000256" key="4">
    <source>
        <dbReference type="ARBA" id="ARBA00022525"/>
    </source>
</evidence>
<evidence type="ECO:0000313" key="9">
    <source>
        <dbReference type="Proteomes" id="UP000011518"/>
    </source>
</evidence>
<comment type="similarity">
    <text evidence="2">Belongs to the intercrine alpha (chemokine CxC) family.</text>
</comment>
<dbReference type="Proteomes" id="UP000011518">
    <property type="component" value="Unassembled WGS sequence"/>
</dbReference>
<dbReference type="EMBL" id="KB320758">
    <property type="protein sequence ID" value="ELW63943.1"/>
    <property type="molecule type" value="Genomic_DNA"/>
</dbReference>
<evidence type="ECO:0000256" key="2">
    <source>
        <dbReference type="ARBA" id="ARBA00010665"/>
    </source>
</evidence>
<gene>
    <name evidence="8" type="ORF">TREES_T100007703</name>
</gene>
<keyword evidence="4" id="KW-0964">Secreted</keyword>
<dbReference type="STRING" id="246437.L9KMG8"/>
<dbReference type="Pfam" id="PF00048">
    <property type="entry name" value="IL8"/>
    <property type="match status" value="1"/>
</dbReference>
<dbReference type="PANTHER" id="PTHR12015:SF204">
    <property type="entry name" value="C-X-C MOTIF CHEMOKINE 13"/>
    <property type="match status" value="1"/>
</dbReference>
<evidence type="ECO:0000256" key="3">
    <source>
        <dbReference type="ARBA" id="ARBA00022514"/>
    </source>
</evidence>
<organism evidence="8 9">
    <name type="scientific">Tupaia chinensis</name>
    <name type="common">Chinese tree shrew</name>
    <name type="synonym">Tupaia belangeri chinensis</name>
    <dbReference type="NCBI Taxonomy" id="246437"/>
    <lineage>
        <taxon>Eukaryota</taxon>
        <taxon>Metazoa</taxon>
        <taxon>Chordata</taxon>
        <taxon>Craniata</taxon>
        <taxon>Vertebrata</taxon>
        <taxon>Euteleostomi</taxon>
        <taxon>Mammalia</taxon>
        <taxon>Eutheria</taxon>
        <taxon>Euarchontoglires</taxon>
        <taxon>Scandentia</taxon>
        <taxon>Tupaiidae</taxon>
        <taxon>Tupaia</taxon>
    </lineage>
</organism>
<dbReference type="InterPro" id="IPR039809">
    <property type="entry name" value="Chemokine_b/g/d"/>
</dbReference>
<reference evidence="9" key="1">
    <citation type="submission" date="2012-07" db="EMBL/GenBank/DDBJ databases">
        <title>Genome of the Chinese tree shrew, a rising model animal genetically related to primates.</title>
        <authorList>
            <person name="Zhang G."/>
            <person name="Fan Y."/>
            <person name="Yao Y."/>
            <person name="Huang Z."/>
        </authorList>
    </citation>
    <scope>NUCLEOTIDE SEQUENCE [LARGE SCALE GENOMIC DNA]</scope>
</reference>
<feature type="domain" description="Chemokine interleukin-8-like" evidence="7">
    <location>
        <begin position="30"/>
        <end position="90"/>
    </location>
</feature>
<dbReference type="eggNOG" id="ENOG502SEXJ">
    <property type="taxonomic scope" value="Eukaryota"/>
</dbReference>
<reference evidence="9" key="2">
    <citation type="journal article" date="2013" name="Nat. Commun.">
        <title>Genome of the Chinese tree shrew.</title>
        <authorList>
            <person name="Fan Y."/>
            <person name="Huang Z.Y."/>
            <person name="Cao C.C."/>
            <person name="Chen C.S."/>
            <person name="Chen Y.X."/>
            <person name="Fan D.D."/>
            <person name="He J."/>
            <person name="Hou H.L."/>
            <person name="Hu L."/>
            <person name="Hu X.T."/>
            <person name="Jiang X.T."/>
            <person name="Lai R."/>
            <person name="Lang Y.S."/>
            <person name="Liang B."/>
            <person name="Liao S.G."/>
            <person name="Mu D."/>
            <person name="Ma Y.Y."/>
            <person name="Niu Y.Y."/>
            <person name="Sun X.Q."/>
            <person name="Xia J.Q."/>
            <person name="Xiao J."/>
            <person name="Xiong Z.Q."/>
            <person name="Xu L."/>
            <person name="Yang L."/>
            <person name="Zhang Y."/>
            <person name="Zhao W."/>
            <person name="Zhao X.D."/>
            <person name="Zheng Y.T."/>
            <person name="Zhou J.M."/>
            <person name="Zhu Y.B."/>
            <person name="Zhang G.J."/>
            <person name="Wang J."/>
            <person name="Yao Y.G."/>
        </authorList>
    </citation>
    <scope>NUCLEOTIDE SEQUENCE [LARGE SCALE GENOMIC DNA]</scope>
</reference>
<dbReference type="GO" id="GO:0008009">
    <property type="term" value="F:chemokine activity"/>
    <property type="evidence" value="ECO:0007669"/>
    <property type="project" value="InterPro"/>
</dbReference>
<dbReference type="SMART" id="SM00199">
    <property type="entry name" value="SCY"/>
    <property type="match status" value="1"/>
</dbReference>
<dbReference type="FunFam" id="2.40.50.40:FF:000004">
    <property type="entry name" value="C-X-C motif chemokine"/>
    <property type="match status" value="1"/>
</dbReference>
<keyword evidence="5" id="KW-1015">Disulfide bond</keyword>
<dbReference type="AlphaFoldDB" id="L9KMG8"/>
<name>L9KMG8_TUPCH</name>
<dbReference type="InterPro" id="IPR001811">
    <property type="entry name" value="Chemokine_IL8-like_dom"/>
</dbReference>